<evidence type="ECO:0000313" key="3">
    <source>
        <dbReference type="EMBL" id="OMJ66782.1"/>
    </source>
</evidence>
<keyword evidence="1" id="KW-0175">Coiled coil</keyword>
<comment type="caution">
    <text evidence="3">The sequence shown here is derived from an EMBL/GenBank/DDBJ whole genome shotgun (WGS) entry which is preliminary data.</text>
</comment>
<dbReference type="Proteomes" id="UP000187209">
    <property type="component" value="Unassembled WGS sequence"/>
</dbReference>
<gene>
    <name evidence="3" type="ORF">SteCoe_36254</name>
</gene>
<dbReference type="Pfam" id="PF26235">
    <property type="entry name" value="zf-KKT2_KKT3"/>
    <property type="match status" value="1"/>
</dbReference>
<dbReference type="EMBL" id="MPUH01001634">
    <property type="protein sequence ID" value="OMJ66782.1"/>
    <property type="molecule type" value="Genomic_DNA"/>
</dbReference>
<evidence type="ECO:0000313" key="4">
    <source>
        <dbReference type="Proteomes" id="UP000187209"/>
    </source>
</evidence>
<protein>
    <recommendedName>
        <fullName evidence="2">KKT2/KKT3 zinc finger domain-containing protein</fullName>
    </recommendedName>
</protein>
<sequence>MRKCSRENCESNAEFECFCNNERKIFCRNDNKKHIAEIKTVHSNKPLDMKEQNKIQKKLIRTLKSQLQIVSHNKKIIFELMLNLISQLEECVNEKVRELSEIEKQLQKAISDINYVDKMQSCNLKSVFKMTYKNFKAECKNWDLIKVSLNTFDAQNSIKKLIEIKSQVDKLYTNEKIIPFSSEPQPIIKPADQPAIKPADQPAIKPADQPAIIPLNQPAQRIEANNLPTVRQNKIICRNTHELKWLLTAPFQNLKKTESIWIYCECCKAKFSTACWNCITCNYNICEKCGENVGIFSPKLKCSENHELFWRPDADLYYELKGGLHGFRCNTCNSIKDEAHWHCRECDFDICISCGKEKKQIPFTCPPKCLKNHKLMMKDSNLSKPIEMSLSCCKCKSDISKCDYYACEACLYFLCTKCYDYINYSISGHPIMFCQSEHPPHWVQKSKFECDYCFKNLNQEHFNCSFCKYDICFECSNILLNYAIKGDTIKHGQNGHPLEWLSNTIERNNGDPIRCVKCNEGYLGAGMFYCEICRLNICLLCAFDPDDRRLKINQQNNYLQDGQVLLQQFQLLNEKLLKKFG</sequence>
<proteinExistence type="predicted"/>
<reference evidence="3 4" key="1">
    <citation type="submission" date="2016-11" db="EMBL/GenBank/DDBJ databases">
        <title>The macronuclear genome of Stentor coeruleus: a giant cell with tiny introns.</title>
        <authorList>
            <person name="Slabodnick M."/>
            <person name="Ruby J.G."/>
            <person name="Reiff S.B."/>
            <person name="Swart E.C."/>
            <person name="Gosai S."/>
            <person name="Prabakaran S."/>
            <person name="Witkowska E."/>
            <person name="Larue G.E."/>
            <person name="Fisher S."/>
            <person name="Freeman R.M."/>
            <person name="Gunawardena J."/>
            <person name="Chu W."/>
            <person name="Stover N.A."/>
            <person name="Gregory B.D."/>
            <person name="Nowacki M."/>
            <person name="Derisi J."/>
            <person name="Roy S.W."/>
            <person name="Marshall W.F."/>
            <person name="Sood P."/>
        </authorList>
    </citation>
    <scope>NUCLEOTIDE SEQUENCE [LARGE SCALE GENOMIC DNA]</scope>
    <source>
        <strain evidence="3">WM001</strain>
    </source>
</reference>
<feature type="coiled-coil region" evidence="1">
    <location>
        <begin position="85"/>
        <end position="112"/>
    </location>
</feature>
<name>A0A1R2AQI7_9CILI</name>
<dbReference type="SUPFAM" id="SSF57889">
    <property type="entry name" value="Cysteine-rich domain"/>
    <property type="match status" value="2"/>
</dbReference>
<evidence type="ECO:0000259" key="2">
    <source>
        <dbReference type="Pfam" id="PF26235"/>
    </source>
</evidence>
<accession>A0A1R2AQI7</accession>
<dbReference type="AlphaFoldDB" id="A0A1R2AQI7"/>
<feature type="domain" description="KKT2/KKT3 zinc finger" evidence="2">
    <location>
        <begin position="300"/>
        <end position="359"/>
    </location>
</feature>
<dbReference type="InterPro" id="IPR058800">
    <property type="entry name" value="Znf-KKT2_KKT3"/>
</dbReference>
<organism evidence="3 4">
    <name type="scientific">Stentor coeruleus</name>
    <dbReference type="NCBI Taxonomy" id="5963"/>
    <lineage>
        <taxon>Eukaryota</taxon>
        <taxon>Sar</taxon>
        <taxon>Alveolata</taxon>
        <taxon>Ciliophora</taxon>
        <taxon>Postciliodesmatophora</taxon>
        <taxon>Heterotrichea</taxon>
        <taxon>Heterotrichida</taxon>
        <taxon>Stentoridae</taxon>
        <taxon>Stentor</taxon>
    </lineage>
</organism>
<keyword evidence="4" id="KW-1185">Reference proteome</keyword>
<dbReference type="InterPro" id="IPR046349">
    <property type="entry name" value="C1-like_sf"/>
</dbReference>
<evidence type="ECO:0000256" key="1">
    <source>
        <dbReference type="SAM" id="Coils"/>
    </source>
</evidence>